<evidence type="ECO:0000313" key="3">
    <source>
        <dbReference type="Proteomes" id="UP000326532"/>
    </source>
</evidence>
<keyword evidence="1" id="KW-0732">Signal</keyword>
<reference evidence="2 3" key="1">
    <citation type="submission" date="2019-04" db="EMBL/GenBank/DDBJ databases">
        <title>Fungal friends and foes A comparative genomics study of 23 Aspergillus species from section Flavi.</title>
        <authorList>
            <consortium name="DOE Joint Genome Institute"/>
            <person name="Kjaerbolling I."/>
            <person name="Vesth T.C."/>
            <person name="Frisvad J.C."/>
            <person name="Nybo J.L."/>
            <person name="Theobald S."/>
            <person name="Kildgaard S."/>
            <person name="Petersen T.I."/>
            <person name="Kuo A."/>
            <person name="Sato A."/>
            <person name="Lyhne E.K."/>
            <person name="Kogle M.E."/>
            <person name="Wiebenga A."/>
            <person name="Kun R.S."/>
            <person name="Lubbers R.J."/>
            <person name="Makela M.R."/>
            <person name="Barry K."/>
            <person name="Chovatia M."/>
            <person name="Clum A."/>
            <person name="Daum C."/>
            <person name="Haridas S."/>
            <person name="He G."/>
            <person name="LaButti K."/>
            <person name="Lipzen A."/>
            <person name="Mondo S."/>
            <person name="Pangilinan J."/>
            <person name="Riley R."/>
            <person name="Salamov A."/>
            <person name="Simmons B.A."/>
            <person name="Magnuson J.K."/>
            <person name="Henrissat B."/>
            <person name="Mortensen U.H."/>
            <person name="Larsen T.O."/>
            <person name="De vries R.P."/>
            <person name="Grigoriev I.V."/>
            <person name="Machida M."/>
            <person name="Baker S.E."/>
            <person name="Andersen M.R."/>
        </authorList>
    </citation>
    <scope>NUCLEOTIDE SEQUENCE [LARGE SCALE GENOMIC DNA]</scope>
    <source>
        <strain evidence="2 3">CBS 117618</strain>
    </source>
</reference>
<dbReference type="Proteomes" id="UP000326532">
    <property type="component" value="Unassembled WGS sequence"/>
</dbReference>
<proteinExistence type="predicted"/>
<name>A0A5N6DUY8_ASPPA</name>
<gene>
    <name evidence="2" type="ORF">BDV34DRAFT_30411</name>
</gene>
<evidence type="ECO:0000313" key="2">
    <source>
        <dbReference type="EMBL" id="KAB8209016.1"/>
    </source>
</evidence>
<protein>
    <submittedName>
        <fullName evidence="2">Uncharacterized protein</fullName>
    </submittedName>
</protein>
<keyword evidence="3" id="KW-1185">Reference proteome</keyword>
<feature type="signal peptide" evidence="1">
    <location>
        <begin position="1"/>
        <end position="22"/>
    </location>
</feature>
<sequence length="101" mass="11782">MLYFSFFLFGLWFHTRRTGRHSLVINPLLVSAWKECTPMIKSCVLCFPLSAYSKLPAGRLVIERKFSDEAHLRCAGYDHIRGRWSLVLHTSWFTGYDSCAY</sequence>
<evidence type="ECO:0000256" key="1">
    <source>
        <dbReference type="SAM" id="SignalP"/>
    </source>
</evidence>
<dbReference type="AlphaFoldDB" id="A0A5N6DUY8"/>
<dbReference type="EMBL" id="ML734948">
    <property type="protein sequence ID" value="KAB8209016.1"/>
    <property type="molecule type" value="Genomic_DNA"/>
</dbReference>
<feature type="chain" id="PRO_5024979827" evidence="1">
    <location>
        <begin position="23"/>
        <end position="101"/>
    </location>
</feature>
<dbReference type="VEuPathDB" id="FungiDB:BDV34DRAFT_30411"/>
<organism evidence="2 3">
    <name type="scientific">Aspergillus parasiticus</name>
    <dbReference type="NCBI Taxonomy" id="5067"/>
    <lineage>
        <taxon>Eukaryota</taxon>
        <taxon>Fungi</taxon>
        <taxon>Dikarya</taxon>
        <taxon>Ascomycota</taxon>
        <taxon>Pezizomycotina</taxon>
        <taxon>Eurotiomycetes</taxon>
        <taxon>Eurotiomycetidae</taxon>
        <taxon>Eurotiales</taxon>
        <taxon>Aspergillaceae</taxon>
        <taxon>Aspergillus</taxon>
        <taxon>Aspergillus subgen. Circumdati</taxon>
    </lineage>
</organism>
<accession>A0A5N6DUY8</accession>